<gene>
    <name evidence="2" type="ORF">LCMAC101_05820</name>
</gene>
<dbReference type="EMBL" id="MK500328">
    <property type="protein sequence ID" value="QBK85987.1"/>
    <property type="molecule type" value="Genomic_DNA"/>
</dbReference>
<feature type="region of interest" description="Disordered" evidence="1">
    <location>
        <begin position="1"/>
        <end position="27"/>
    </location>
</feature>
<evidence type="ECO:0000256" key="1">
    <source>
        <dbReference type="SAM" id="MobiDB-lite"/>
    </source>
</evidence>
<accession>A0A481YSR9</accession>
<reference evidence="2" key="1">
    <citation type="journal article" date="2019" name="MBio">
        <title>Virus Genomes from Deep Sea Sediments Expand the Ocean Megavirome and Support Independent Origins of Viral Gigantism.</title>
        <authorList>
            <person name="Backstrom D."/>
            <person name="Yutin N."/>
            <person name="Jorgensen S.L."/>
            <person name="Dharamshi J."/>
            <person name="Homa F."/>
            <person name="Zaremba-Niedwiedzka K."/>
            <person name="Spang A."/>
            <person name="Wolf Y.I."/>
            <person name="Koonin E.V."/>
            <person name="Ettema T.J."/>
        </authorList>
    </citation>
    <scope>NUCLEOTIDE SEQUENCE</scope>
</reference>
<feature type="compositionally biased region" description="Basic and acidic residues" evidence="1">
    <location>
        <begin position="10"/>
        <end position="27"/>
    </location>
</feature>
<sequence length="242" mass="28302">MSTCSVKQNSEGKKWKKETLKEHKKELNQKDEKIRKLQEMLENLKKEHLKLQAQVVEQEGIVKGMEKTPGKTYNAYIHPKLINLPISNIPALTHEMVEQKVNDGILTYGHAIKGYSGMLEVICELIAHENDDGVIERNYVCTDVSRNSFHRLLESRKWKSDKGGRYLNNMLDRFQDQMEDYKTDVYKKYKDTPHDSMEWDQVNWERKNVSRLYSGVVCKEGTEDREELVNALRKEIAKRASV</sequence>
<organism evidence="2">
    <name type="scientific">Marseillevirus LCMAC101</name>
    <dbReference type="NCBI Taxonomy" id="2506602"/>
    <lineage>
        <taxon>Viruses</taxon>
        <taxon>Varidnaviria</taxon>
        <taxon>Bamfordvirae</taxon>
        <taxon>Nucleocytoviricota</taxon>
        <taxon>Megaviricetes</taxon>
        <taxon>Pimascovirales</taxon>
        <taxon>Pimascovirales incertae sedis</taxon>
        <taxon>Marseilleviridae</taxon>
    </lineage>
</organism>
<name>A0A481YSR9_9VIRU</name>
<proteinExistence type="predicted"/>
<protein>
    <submittedName>
        <fullName evidence="2">Uncharacterized protein</fullName>
    </submittedName>
</protein>
<evidence type="ECO:0000313" key="2">
    <source>
        <dbReference type="EMBL" id="QBK85987.1"/>
    </source>
</evidence>